<comment type="caution">
    <text evidence="1">The sequence shown here is derived from an EMBL/GenBank/DDBJ whole genome shotgun (WGS) entry which is preliminary data.</text>
</comment>
<name>A0A7J5JAX1_BACT4</name>
<organism evidence="1 2">
    <name type="scientific">Bacteroides thetaiotaomicron</name>
    <dbReference type="NCBI Taxonomy" id="818"/>
    <lineage>
        <taxon>Bacteria</taxon>
        <taxon>Pseudomonadati</taxon>
        <taxon>Bacteroidota</taxon>
        <taxon>Bacteroidia</taxon>
        <taxon>Bacteroidales</taxon>
        <taxon>Bacteroidaceae</taxon>
        <taxon>Bacteroides</taxon>
    </lineage>
</organism>
<evidence type="ECO:0000313" key="1">
    <source>
        <dbReference type="EMBL" id="KAB4440661.1"/>
    </source>
</evidence>
<reference evidence="1 2" key="1">
    <citation type="journal article" date="2019" name="Nat. Med.">
        <title>A library of human gut bacterial isolates paired with longitudinal multiomics data enables mechanistic microbiome research.</title>
        <authorList>
            <person name="Poyet M."/>
            <person name="Groussin M."/>
            <person name="Gibbons S.M."/>
            <person name="Avila-Pacheco J."/>
            <person name="Jiang X."/>
            <person name="Kearney S.M."/>
            <person name="Perrotta A.R."/>
            <person name="Berdy B."/>
            <person name="Zhao S."/>
            <person name="Lieberman T.D."/>
            <person name="Swanson P.K."/>
            <person name="Smith M."/>
            <person name="Roesemann S."/>
            <person name="Alexander J.E."/>
            <person name="Rich S.A."/>
            <person name="Livny J."/>
            <person name="Vlamakis H."/>
            <person name="Clish C."/>
            <person name="Bullock K."/>
            <person name="Deik A."/>
            <person name="Scott J."/>
            <person name="Pierce K.A."/>
            <person name="Xavier R.J."/>
            <person name="Alm E.J."/>
        </authorList>
    </citation>
    <scope>NUCLEOTIDE SEQUENCE [LARGE SCALE GENOMIC DNA]</scope>
    <source>
        <strain evidence="1 2">BIOML-A165</strain>
    </source>
</reference>
<protein>
    <submittedName>
        <fullName evidence="1">DUF4903 domain-containing protein</fullName>
    </submittedName>
</protein>
<feature type="non-terminal residue" evidence="1">
    <location>
        <position position="25"/>
    </location>
</feature>
<dbReference type="AlphaFoldDB" id="A0A7J5JAX1"/>
<dbReference type="EMBL" id="WCSB01000398">
    <property type="protein sequence ID" value="KAB4440661.1"/>
    <property type="molecule type" value="Genomic_DNA"/>
</dbReference>
<evidence type="ECO:0000313" key="2">
    <source>
        <dbReference type="Proteomes" id="UP000460317"/>
    </source>
</evidence>
<accession>A0A7J5JAX1</accession>
<sequence>MNRKQLWITKQVNYISKMKKLYFLF</sequence>
<gene>
    <name evidence="1" type="ORF">GAN93_28145</name>
</gene>
<proteinExistence type="predicted"/>
<dbReference type="Proteomes" id="UP000460317">
    <property type="component" value="Unassembled WGS sequence"/>
</dbReference>